<proteinExistence type="inferred from homology"/>
<dbReference type="GO" id="GO:0009279">
    <property type="term" value="C:cell outer membrane"/>
    <property type="evidence" value="ECO:0007669"/>
    <property type="project" value="UniProtKB-SubCell"/>
</dbReference>
<evidence type="ECO:0000256" key="5">
    <source>
        <dbReference type="ARBA" id="ARBA00022692"/>
    </source>
</evidence>
<dbReference type="Pfam" id="PF02321">
    <property type="entry name" value="OEP"/>
    <property type="match status" value="1"/>
</dbReference>
<dbReference type="InterPro" id="IPR003423">
    <property type="entry name" value="OMP_efflux"/>
</dbReference>
<dbReference type="AlphaFoldDB" id="A0A6S6SKB7"/>
<dbReference type="PANTHER" id="PTHR30026:SF20">
    <property type="entry name" value="OUTER MEMBRANE PROTEIN TOLC"/>
    <property type="match status" value="1"/>
</dbReference>
<protein>
    <submittedName>
        <fullName evidence="9">Type I secretion system, outer membrane component LapE</fullName>
    </submittedName>
</protein>
<dbReference type="InterPro" id="IPR051906">
    <property type="entry name" value="TolC-like"/>
</dbReference>
<evidence type="ECO:0000256" key="8">
    <source>
        <dbReference type="SAM" id="Coils"/>
    </source>
</evidence>
<comment type="similarity">
    <text evidence="2">Belongs to the outer membrane factor (OMF) (TC 1.B.17) family.</text>
</comment>
<evidence type="ECO:0000256" key="1">
    <source>
        <dbReference type="ARBA" id="ARBA00004442"/>
    </source>
</evidence>
<sequence length="456" mass="51971">MFLKAIRYIILTVLLSPFSFAEGLKNLSLDTALTIMQQNNLELKISKFDEQMRQYEAQASKGHNYGKLNAQFQALRSNDAGNIFGFKLKSREATFGDFGFSEFDMTGQTNPLPIAPQELNYPNARNHYQTTLTYMIPLYTGGKLEQYGKITKALQHMSQLDTSKLLNEKIFQTTKTFYDISLIDQYINNLSNILSNIKMLENIVKSMREEGFAKEIDELEVETRRAEADSMLSQANYNKKLAYQYLSFLLNKHVVSISPQTDVAPMPEVDINQFLQNNLDIQRAELGLKITDMAIKAEKANFLPTVGAFGEYGSSDNQAFNQFTDKDFYTAGVQLEWNLFNGNIDKNNLDKARVENMKVHEQVELAQKGIGLKIAKLQTEAKSKEADIRSLETQLSFASKVYENYQEQYKEGIKSISDVLIKQSKELEVLMQLLTAKNDRNAKVFELKSILNEGEK</sequence>
<keyword evidence="4" id="KW-1134">Transmembrane beta strand</keyword>
<evidence type="ECO:0000313" key="9">
    <source>
        <dbReference type="EMBL" id="CAA6805556.1"/>
    </source>
</evidence>
<evidence type="ECO:0000256" key="2">
    <source>
        <dbReference type="ARBA" id="ARBA00007613"/>
    </source>
</evidence>
<organism evidence="9">
    <name type="scientific">uncultured Sulfurovum sp</name>
    <dbReference type="NCBI Taxonomy" id="269237"/>
    <lineage>
        <taxon>Bacteria</taxon>
        <taxon>Pseudomonadati</taxon>
        <taxon>Campylobacterota</taxon>
        <taxon>Epsilonproteobacteria</taxon>
        <taxon>Campylobacterales</taxon>
        <taxon>Sulfurovaceae</taxon>
        <taxon>Sulfurovum</taxon>
        <taxon>environmental samples</taxon>
    </lineage>
</organism>
<evidence type="ECO:0000256" key="4">
    <source>
        <dbReference type="ARBA" id="ARBA00022452"/>
    </source>
</evidence>
<dbReference type="GO" id="GO:1990281">
    <property type="term" value="C:efflux pump complex"/>
    <property type="evidence" value="ECO:0007669"/>
    <property type="project" value="TreeGrafter"/>
</dbReference>
<gene>
    <name evidence="9" type="ORF">HELGO_WM3090</name>
</gene>
<feature type="coiled-coil region" evidence="8">
    <location>
        <begin position="374"/>
        <end position="408"/>
    </location>
</feature>
<accession>A0A6S6SKB7</accession>
<dbReference type="PANTHER" id="PTHR30026">
    <property type="entry name" value="OUTER MEMBRANE PROTEIN TOLC"/>
    <property type="match status" value="1"/>
</dbReference>
<evidence type="ECO:0000256" key="7">
    <source>
        <dbReference type="ARBA" id="ARBA00023237"/>
    </source>
</evidence>
<dbReference type="SUPFAM" id="SSF56954">
    <property type="entry name" value="Outer membrane efflux proteins (OEP)"/>
    <property type="match status" value="1"/>
</dbReference>
<dbReference type="GO" id="GO:0015288">
    <property type="term" value="F:porin activity"/>
    <property type="evidence" value="ECO:0007669"/>
    <property type="project" value="TreeGrafter"/>
</dbReference>
<keyword evidence="7" id="KW-0998">Cell outer membrane</keyword>
<feature type="coiled-coil region" evidence="8">
    <location>
        <begin position="183"/>
        <end position="229"/>
    </location>
</feature>
<reference evidence="9" key="1">
    <citation type="submission" date="2020-01" db="EMBL/GenBank/DDBJ databases">
        <authorList>
            <person name="Meier V. D."/>
            <person name="Meier V D."/>
        </authorList>
    </citation>
    <scope>NUCLEOTIDE SEQUENCE</scope>
    <source>
        <strain evidence="9">HLG_WM_MAG_04</strain>
    </source>
</reference>
<dbReference type="EMBL" id="CACVAX010000013">
    <property type="protein sequence ID" value="CAA6805556.1"/>
    <property type="molecule type" value="Genomic_DNA"/>
</dbReference>
<keyword evidence="8" id="KW-0175">Coiled coil</keyword>
<evidence type="ECO:0000256" key="3">
    <source>
        <dbReference type="ARBA" id="ARBA00022448"/>
    </source>
</evidence>
<dbReference type="GO" id="GO:0015562">
    <property type="term" value="F:efflux transmembrane transporter activity"/>
    <property type="evidence" value="ECO:0007669"/>
    <property type="project" value="InterPro"/>
</dbReference>
<keyword evidence="5" id="KW-0812">Transmembrane</keyword>
<name>A0A6S6SKB7_9BACT</name>
<evidence type="ECO:0000256" key="6">
    <source>
        <dbReference type="ARBA" id="ARBA00023136"/>
    </source>
</evidence>
<keyword evidence="6" id="KW-0472">Membrane</keyword>
<comment type="subcellular location">
    <subcellularLocation>
        <location evidence="1">Cell outer membrane</location>
    </subcellularLocation>
</comment>
<keyword evidence="3" id="KW-0813">Transport</keyword>
<dbReference type="Gene3D" id="1.20.1600.10">
    <property type="entry name" value="Outer membrane efflux proteins (OEP)"/>
    <property type="match status" value="1"/>
</dbReference>